<reference evidence="1" key="1">
    <citation type="submission" date="2020-04" db="EMBL/GenBank/DDBJ databases">
        <title>A chromosome-scale assembly and high-density genetic map of the yellow drum (Nibea albiflora) genome.</title>
        <authorList>
            <person name="Xu D."/>
            <person name="Zhang W."/>
            <person name="Chen R."/>
            <person name="Tan P."/>
            <person name="Wang L."/>
            <person name="Song H."/>
            <person name="Tian L."/>
            <person name="Zhu Q."/>
            <person name="Wang B."/>
        </authorList>
    </citation>
    <scope>NUCLEOTIDE SEQUENCE</scope>
    <source>
        <strain evidence="1">ZJHYS-2018</strain>
    </source>
</reference>
<organism evidence="1 2">
    <name type="scientific">Nibea albiflora</name>
    <name type="common">Yellow drum</name>
    <name type="synonym">Corvina albiflora</name>
    <dbReference type="NCBI Taxonomy" id="240163"/>
    <lineage>
        <taxon>Eukaryota</taxon>
        <taxon>Metazoa</taxon>
        <taxon>Chordata</taxon>
        <taxon>Craniata</taxon>
        <taxon>Vertebrata</taxon>
        <taxon>Euteleostomi</taxon>
        <taxon>Actinopterygii</taxon>
        <taxon>Neopterygii</taxon>
        <taxon>Teleostei</taxon>
        <taxon>Neoteleostei</taxon>
        <taxon>Acanthomorphata</taxon>
        <taxon>Eupercaria</taxon>
        <taxon>Sciaenidae</taxon>
        <taxon>Nibea</taxon>
    </lineage>
</organism>
<sequence length="179" mass="20036">MWMENVAVLFASTGESEASKPVEVTFGGDAILLCSLTRSYDMQSLRVEWTRDGKDVHLYRRGSDDLTHQDKSFEGRTSLFHEEMSSRNISLKLSGVTAGDSGNYTCRVYANNIHDHFKECSIALNVTGVIVAVAVIMVAMVSGVGLFLLVKNRSRRGRQQNTEERVNLNNMRNDDNAER</sequence>
<dbReference type="Proteomes" id="UP000805704">
    <property type="component" value="Chromosome 21"/>
</dbReference>
<name>A0ACB7EWA5_NIBAL</name>
<evidence type="ECO:0000313" key="2">
    <source>
        <dbReference type="Proteomes" id="UP000805704"/>
    </source>
</evidence>
<gene>
    <name evidence="1" type="primary">MOG.4</name>
    <name evidence="1" type="ORF">GBF38_005056</name>
</gene>
<keyword evidence="2" id="KW-1185">Reference proteome</keyword>
<accession>A0ACB7EWA5</accession>
<dbReference type="EMBL" id="CM024809">
    <property type="protein sequence ID" value="KAG8005968.1"/>
    <property type="molecule type" value="Genomic_DNA"/>
</dbReference>
<proteinExistence type="predicted"/>
<protein>
    <submittedName>
        <fullName evidence="1">Myelin-oligodendrocyte glycoprotein</fullName>
    </submittedName>
</protein>
<evidence type="ECO:0000313" key="1">
    <source>
        <dbReference type="EMBL" id="KAG8005968.1"/>
    </source>
</evidence>
<comment type="caution">
    <text evidence="1">The sequence shown here is derived from an EMBL/GenBank/DDBJ whole genome shotgun (WGS) entry which is preliminary data.</text>
</comment>